<dbReference type="InterPro" id="IPR051686">
    <property type="entry name" value="Lipoprotein_DolP"/>
</dbReference>
<feature type="domain" description="BON" evidence="1">
    <location>
        <begin position="97"/>
        <end position="168"/>
    </location>
</feature>
<protein>
    <submittedName>
        <fullName evidence="2">BON domain-containing protein</fullName>
    </submittedName>
</protein>
<comment type="caution">
    <text evidence="2">The sequence shown here is derived from an EMBL/GenBank/DDBJ whole genome shotgun (WGS) entry which is preliminary data.</text>
</comment>
<gene>
    <name evidence="2" type="ORF">HG543_28035</name>
</gene>
<dbReference type="InterPro" id="IPR014004">
    <property type="entry name" value="Transpt-assoc_nodulatn_dom_bac"/>
</dbReference>
<dbReference type="Pfam" id="PF04972">
    <property type="entry name" value="BON"/>
    <property type="match status" value="2"/>
</dbReference>
<dbReference type="SMART" id="SM00749">
    <property type="entry name" value="BON"/>
    <property type="match status" value="1"/>
</dbReference>
<dbReference type="PANTHER" id="PTHR34606:SF15">
    <property type="entry name" value="BON DOMAIN-CONTAINING PROTEIN"/>
    <property type="match status" value="1"/>
</dbReference>
<organism evidence="2 3">
    <name type="scientific">Pyxidicoccus fallax</name>
    <dbReference type="NCBI Taxonomy" id="394095"/>
    <lineage>
        <taxon>Bacteria</taxon>
        <taxon>Pseudomonadati</taxon>
        <taxon>Myxococcota</taxon>
        <taxon>Myxococcia</taxon>
        <taxon>Myxococcales</taxon>
        <taxon>Cystobacterineae</taxon>
        <taxon>Myxococcaceae</taxon>
        <taxon>Pyxidicoccus</taxon>
    </lineage>
</organism>
<dbReference type="InterPro" id="IPR007055">
    <property type="entry name" value="BON_dom"/>
</dbReference>
<dbReference type="PANTHER" id="PTHR34606">
    <property type="entry name" value="BON DOMAIN-CONTAINING PROTEIN"/>
    <property type="match status" value="1"/>
</dbReference>
<dbReference type="Proteomes" id="UP000518300">
    <property type="component" value="Unassembled WGS sequence"/>
</dbReference>
<dbReference type="Gene3D" id="3.30.1340.30">
    <property type="match status" value="2"/>
</dbReference>
<keyword evidence="3" id="KW-1185">Reference proteome</keyword>
<evidence type="ECO:0000313" key="2">
    <source>
        <dbReference type="EMBL" id="NMO18684.1"/>
    </source>
</evidence>
<sequence length="242" mass="26216">MDTVDSLLTTVREALAREPRLDLGRYPIRLWWEWNDLGMAGDLPDVASKKLALERAAAVPGVAHIIDQLHVIPDRRLPDGAVLEHVCRDLLAEPALQPFTLRSRGGDEVRTWRDAGGEARGAIEVRVEDGVVTLDGDVTGLGHKRLAGVLAWWVPGVRDVVNGLGVSPREQDNDGEMADGVRLVLEKDPLVSTESVSISSRSGVVTLTGAVGSDAAREAAERDAWCVWGVDRVENQLVVSAR</sequence>
<evidence type="ECO:0000313" key="3">
    <source>
        <dbReference type="Proteomes" id="UP000518300"/>
    </source>
</evidence>
<proteinExistence type="predicted"/>
<feature type="domain" description="BON" evidence="1">
    <location>
        <begin position="173"/>
        <end position="241"/>
    </location>
</feature>
<dbReference type="EMBL" id="JABBJJ010000149">
    <property type="protein sequence ID" value="NMO18684.1"/>
    <property type="molecule type" value="Genomic_DNA"/>
</dbReference>
<evidence type="ECO:0000259" key="1">
    <source>
        <dbReference type="PROSITE" id="PS50914"/>
    </source>
</evidence>
<reference evidence="2 3" key="1">
    <citation type="submission" date="2020-04" db="EMBL/GenBank/DDBJ databases">
        <title>Draft genome of Pyxidicoccus fallax type strain.</title>
        <authorList>
            <person name="Whitworth D.E."/>
        </authorList>
    </citation>
    <scope>NUCLEOTIDE SEQUENCE [LARGE SCALE GENOMIC DNA]</scope>
    <source>
        <strain evidence="2 3">DSM 14698</strain>
    </source>
</reference>
<dbReference type="AlphaFoldDB" id="A0A848LM68"/>
<name>A0A848LM68_9BACT</name>
<dbReference type="PROSITE" id="PS50914">
    <property type="entry name" value="BON"/>
    <property type="match status" value="2"/>
</dbReference>
<accession>A0A848LM68</accession>